<dbReference type="SMART" id="SM00110">
    <property type="entry name" value="C1Q"/>
    <property type="match status" value="1"/>
</dbReference>
<dbReference type="PANTHER" id="PTHR15427:SF43">
    <property type="entry name" value="COMPLEMENT COMPONENT 1, Q SUBCOMPONENT, B CHAIN PRECURSOR"/>
    <property type="match status" value="1"/>
</dbReference>
<dbReference type="AlphaFoldDB" id="A0ABD0XA71"/>
<reference evidence="7 8" key="1">
    <citation type="submission" date="2024-06" db="EMBL/GenBank/DDBJ databases">
        <authorList>
            <person name="Pan Q."/>
            <person name="Wen M."/>
            <person name="Jouanno E."/>
            <person name="Zahm M."/>
            <person name="Klopp C."/>
            <person name="Cabau C."/>
            <person name="Louis A."/>
            <person name="Berthelot C."/>
            <person name="Parey E."/>
            <person name="Roest Crollius H."/>
            <person name="Montfort J."/>
            <person name="Robinson-Rechavi M."/>
            <person name="Bouchez O."/>
            <person name="Lampietro C."/>
            <person name="Lopez Roques C."/>
            <person name="Donnadieu C."/>
            <person name="Postlethwait J."/>
            <person name="Bobe J."/>
            <person name="Verreycken H."/>
            <person name="Guiguen Y."/>
        </authorList>
    </citation>
    <scope>NUCLEOTIDE SEQUENCE [LARGE SCALE GENOMIC DNA]</scope>
    <source>
        <strain evidence="7">Up_M1</strain>
        <tissue evidence="7">Testis</tissue>
    </source>
</reference>
<dbReference type="PRINTS" id="PR00007">
    <property type="entry name" value="COMPLEMNTC1Q"/>
</dbReference>
<comment type="subcellular location">
    <subcellularLocation>
        <location evidence="1">Secreted</location>
        <location evidence="1">Extracellular space</location>
        <location evidence="1">Extracellular matrix</location>
    </subcellularLocation>
</comment>
<name>A0ABD0XA71_UMBPY</name>
<dbReference type="PANTHER" id="PTHR15427">
    <property type="entry name" value="EMILIN ELASTIN MICROFIBRIL INTERFACE-LOCATED PROTEIN ELASTIN MICROFIBRIL INTERFACER"/>
    <property type="match status" value="1"/>
</dbReference>
<evidence type="ECO:0000256" key="2">
    <source>
        <dbReference type="ARBA" id="ARBA00022525"/>
    </source>
</evidence>
<keyword evidence="8" id="KW-1185">Reference proteome</keyword>
<keyword evidence="5" id="KW-0732">Signal</keyword>
<dbReference type="Pfam" id="PF00386">
    <property type="entry name" value="C1q"/>
    <property type="match status" value="1"/>
</dbReference>
<evidence type="ECO:0000256" key="4">
    <source>
        <dbReference type="SAM" id="MobiDB-lite"/>
    </source>
</evidence>
<dbReference type="EMBL" id="JAGEUA010000003">
    <property type="protein sequence ID" value="KAL0994999.1"/>
    <property type="molecule type" value="Genomic_DNA"/>
</dbReference>
<dbReference type="SUPFAM" id="SSF49842">
    <property type="entry name" value="TNF-like"/>
    <property type="match status" value="1"/>
</dbReference>
<evidence type="ECO:0000259" key="6">
    <source>
        <dbReference type="PROSITE" id="PS50871"/>
    </source>
</evidence>
<dbReference type="InterPro" id="IPR008983">
    <property type="entry name" value="Tumour_necrosis_fac-like_dom"/>
</dbReference>
<keyword evidence="2" id="KW-0964">Secreted</keyword>
<feature type="chain" id="PRO_5044791893" description="C1q domain-containing protein" evidence="5">
    <location>
        <begin position="29"/>
        <end position="248"/>
    </location>
</feature>
<sequence length="248" mass="26120">MATCWLKWGISTMVMASILVSLAPPVAMDTSCKAMSGYPGVPGIPGSHGADGKEGAKGEKGEPGESGWGVKVLKGEPGEAGPPGRSGLPGDPGRVGPQGPPGLTGERGSGSFISTNVSSYFSYKRNTFQPPTKNAAMHFDGHIMPDLERGQQGDSFDDGVFRCSIRGMYFFTYHVSAKNQVCLNLKKGTETKLGFCDSSSGFLVTSGSVVMELKVGDEVSLHPTESNSVITKDELADNTFTGLLLFRT</sequence>
<proteinExistence type="predicted"/>
<evidence type="ECO:0000313" key="7">
    <source>
        <dbReference type="EMBL" id="KAL0994999.1"/>
    </source>
</evidence>
<evidence type="ECO:0000256" key="1">
    <source>
        <dbReference type="ARBA" id="ARBA00004498"/>
    </source>
</evidence>
<accession>A0ABD0XA71</accession>
<evidence type="ECO:0000313" key="8">
    <source>
        <dbReference type="Proteomes" id="UP001557470"/>
    </source>
</evidence>
<dbReference type="PROSITE" id="PS50871">
    <property type="entry name" value="C1Q"/>
    <property type="match status" value="1"/>
</dbReference>
<evidence type="ECO:0000256" key="5">
    <source>
        <dbReference type="SAM" id="SignalP"/>
    </source>
</evidence>
<dbReference type="InterPro" id="IPR001073">
    <property type="entry name" value="C1q_dom"/>
</dbReference>
<dbReference type="Gene3D" id="2.60.120.40">
    <property type="match status" value="1"/>
</dbReference>
<evidence type="ECO:0000256" key="3">
    <source>
        <dbReference type="ARBA" id="ARBA00022530"/>
    </source>
</evidence>
<feature type="signal peptide" evidence="5">
    <location>
        <begin position="1"/>
        <end position="28"/>
    </location>
</feature>
<feature type="compositionally biased region" description="Basic and acidic residues" evidence="4">
    <location>
        <begin position="50"/>
        <end position="63"/>
    </location>
</feature>
<keyword evidence="3" id="KW-0272">Extracellular matrix</keyword>
<dbReference type="Proteomes" id="UP001557470">
    <property type="component" value="Unassembled WGS sequence"/>
</dbReference>
<organism evidence="7 8">
    <name type="scientific">Umbra pygmaea</name>
    <name type="common">Eastern mudminnow</name>
    <dbReference type="NCBI Taxonomy" id="75934"/>
    <lineage>
        <taxon>Eukaryota</taxon>
        <taxon>Metazoa</taxon>
        <taxon>Chordata</taxon>
        <taxon>Craniata</taxon>
        <taxon>Vertebrata</taxon>
        <taxon>Euteleostomi</taxon>
        <taxon>Actinopterygii</taxon>
        <taxon>Neopterygii</taxon>
        <taxon>Teleostei</taxon>
        <taxon>Protacanthopterygii</taxon>
        <taxon>Esociformes</taxon>
        <taxon>Umbridae</taxon>
        <taxon>Umbra</taxon>
    </lineage>
</organism>
<dbReference type="InterPro" id="IPR050392">
    <property type="entry name" value="Collagen/C1q_domain"/>
</dbReference>
<gene>
    <name evidence="7" type="ORF">UPYG_G00130460</name>
</gene>
<comment type="caution">
    <text evidence="7">The sequence shown here is derived from an EMBL/GenBank/DDBJ whole genome shotgun (WGS) entry which is preliminary data.</text>
</comment>
<feature type="domain" description="C1q" evidence="6">
    <location>
        <begin position="114"/>
        <end position="248"/>
    </location>
</feature>
<protein>
    <recommendedName>
        <fullName evidence="6">C1q domain-containing protein</fullName>
    </recommendedName>
</protein>
<feature type="region of interest" description="Disordered" evidence="4">
    <location>
        <begin position="43"/>
        <end position="109"/>
    </location>
</feature>